<gene>
    <name evidence="1" type="ORF">LCGC14_0045560</name>
</gene>
<accession>A0A0F9VU24</accession>
<name>A0A0F9VU24_9ZZZZ</name>
<protein>
    <submittedName>
        <fullName evidence="1">Uncharacterized protein</fullName>
    </submittedName>
</protein>
<proteinExistence type="predicted"/>
<organism evidence="1">
    <name type="scientific">marine sediment metagenome</name>
    <dbReference type="NCBI Taxonomy" id="412755"/>
    <lineage>
        <taxon>unclassified sequences</taxon>
        <taxon>metagenomes</taxon>
        <taxon>ecological metagenomes</taxon>
    </lineage>
</organism>
<sequence length="322" mass="34412">MNKINRQTETTSINISSVELKRQDGGEDMTLGFAGMPGGVGGCRGRQGLDADLAVVSAWRPDMVVVLVGDEMDSTDDISTVVGEAVVHVIDTDAWPVAGDPDLLAERREILCNVLLEMVGIPNAKVLLISDRCDQSVTTLAAELMMIAGMQMSAAKEAIQKIHADAFDLSQQDDFLARMPEALAGGSLNLPLSGGWVMSIETRGDSSESVETYVLRADGMHAVDLGSSKRMEDFGYKALCNFKERTEAKAMGLCAPHLKGQIKLTGANRMDALKVLAKVTMGAGLTNSLVTDGPLQIGSSVTLSIYGKISEETFRSMPQVGW</sequence>
<evidence type="ECO:0000313" key="1">
    <source>
        <dbReference type="EMBL" id="KKO08616.1"/>
    </source>
</evidence>
<dbReference type="AlphaFoldDB" id="A0A0F9VU24"/>
<dbReference type="EMBL" id="LAZR01000009">
    <property type="protein sequence ID" value="KKO08616.1"/>
    <property type="molecule type" value="Genomic_DNA"/>
</dbReference>
<reference evidence="1" key="1">
    <citation type="journal article" date="2015" name="Nature">
        <title>Complex archaea that bridge the gap between prokaryotes and eukaryotes.</title>
        <authorList>
            <person name="Spang A."/>
            <person name="Saw J.H."/>
            <person name="Jorgensen S.L."/>
            <person name="Zaremba-Niedzwiedzka K."/>
            <person name="Martijn J."/>
            <person name="Lind A.E."/>
            <person name="van Eijk R."/>
            <person name="Schleper C."/>
            <person name="Guy L."/>
            <person name="Ettema T.J."/>
        </authorList>
    </citation>
    <scope>NUCLEOTIDE SEQUENCE</scope>
</reference>
<comment type="caution">
    <text evidence="1">The sequence shown here is derived from an EMBL/GenBank/DDBJ whole genome shotgun (WGS) entry which is preliminary data.</text>
</comment>